<dbReference type="EMBL" id="CAFBLP010000168">
    <property type="protein sequence ID" value="CAB4898778.1"/>
    <property type="molecule type" value="Genomic_DNA"/>
</dbReference>
<dbReference type="PROSITE" id="PS51787">
    <property type="entry name" value="LON_N"/>
    <property type="match status" value="1"/>
</dbReference>
<dbReference type="InterPro" id="IPR046336">
    <property type="entry name" value="Lon_prtase_N_sf"/>
</dbReference>
<protein>
    <submittedName>
        <fullName evidence="2">Unannotated protein</fullName>
    </submittedName>
</protein>
<dbReference type="PANTHER" id="PTHR46732">
    <property type="entry name" value="ATP-DEPENDENT PROTEASE LA (LON) DOMAIN PROTEIN"/>
    <property type="match status" value="1"/>
</dbReference>
<reference evidence="2" key="1">
    <citation type="submission" date="2020-05" db="EMBL/GenBank/DDBJ databases">
        <authorList>
            <person name="Chiriac C."/>
            <person name="Salcher M."/>
            <person name="Ghai R."/>
            <person name="Kavagutti S V."/>
        </authorList>
    </citation>
    <scope>NUCLEOTIDE SEQUENCE</scope>
</reference>
<name>A0A6J7FXM5_9ZZZZ</name>
<evidence type="ECO:0000259" key="1">
    <source>
        <dbReference type="PROSITE" id="PS51787"/>
    </source>
</evidence>
<dbReference type="PANTHER" id="PTHR46732:SF8">
    <property type="entry name" value="ATP-DEPENDENT PROTEASE LA (LON) DOMAIN PROTEIN"/>
    <property type="match status" value="1"/>
</dbReference>
<sequence length="224" mass="24336">MRPLPMFPLGSVLFPGAVLTLHVFEPRYRQLVQDCLASDDHEFGVTLIERGFEVGGGDLRSMVGTVARIIQLAELPDGRFALATVGTRRFRVRHWLPDDPYPLAEVQEWPDEVVEGAADGDQLLSATFARVRRINALATELGASGIDATAEIGSDLLLGSYQLCALAPLGPADQQRLLAADGPLDRLRLLDEALDDIEAVLQFRLLHGSAGDPDDEMPTDIGEP</sequence>
<feature type="domain" description="Lon N-terminal" evidence="1">
    <location>
        <begin position="1"/>
        <end position="198"/>
    </location>
</feature>
<proteinExistence type="predicted"/>
<evidence type="ECO:0000313" key="2">
    <source>
        <dbReference type="EMBL" id="CAB4898778.1"/>
    </source>
</evidence>
<dbReference type="InterPro" id="IPR003111">
    <property type="entry name" value="Lon_prtase_N"/>
</dbReference>
<dbReference type="SMART" id="SM00464">
    <property type="entry name" value="LON"/>
    <property type="match status" value="1"/>
</dbReference>
<organism evidence="2">
    <name type="scientific">freshwater metagenome</name>
    <dbReference type="NCBI Taxonomy" id="449393"/>
    <lineage>
        <taxon>unclassified sequences</taxon>
        <taxon>metagenomes</taxon>
        <taxon>ecological metagenomes</taxon>
    </lineage>
</organism>
<dbReference type="SUPFAM" id="SSF88697">
    <property type="entry name" value="PUA domain-like"/>
    <property type="match status" value="1"/>
</dbReference>
<dbReference type="InterPro" id="IPR015947">
    <property type="entry name" value="PUA-like_sf"/>
</dbReference>
<dbReference type="AlphaFoldDB" id="A0A6J7FXM5"/>
<gene>
    <name evidence="2" type="ORF">UFOPK3376_03303</name>
</gene>
<dbReference type="Gene3D" id="2.30.130.40">
    <property type="entry name" value="LON domain-like"/>
    <property type="match status" value="1"/>
</dbReference>
<accession>A0A6J7FXM5</accession>
<dbReference type="Pfam" id="PF02190">
    <property type="entry name" value="LON_substr_bdg"/>
    <property type="match status" value="1"/>
</dbReference>